<evidence type="ECO:0000259" key="13">
    <source>
        <dbReference type="PROSITE" id="PS51497"/>
    </source>
</evidence>
<dbReference type="InterPro" id="IPR023340">
    <property type="entry name" value="UMA"/>
</dbReference>
<sequence>MFPFSSELRSVTALCVVEDVSKCPLGYTPILRTHDLEADADLWKDGLFSRRVTRYVCISKTQGRPEHIVEAIQIINDRELPPEGFSMLAQTSDSSQKAFKKKHLCYKSSHFKSSVDSVVDLIILSKLKNPPDGYDPIGDINGMHFCVRKISAITRLSTPGLSYGILPGHVLYPKLNDSMGNISLNESTGSPTASVRGNGNVYPMSANSLNNSVNSSPVHSFSPGPGYPGAPLQRTMSNTGTGSNFYGLEGIPFMLREDLKNCKGGASQGYGRRGSLINVKSHYDLNNQYAYDFRTERDALISEM</sequence>
<dbReference type="EMBL" id="CAXLJM020000160">
    <property type="protein sequence ID" value="CAL8143737.1"/>
    <property type="molecule type" value="Genomic_DNA"/>
</dbReference>
<evidence type="ECO:0000313" key="16">
    <source>
        <dbReference type="Proteomes" id="UP001642540"/>
    </source>
</evidence>
<evidence type="ECO:0000256" key="12">
    <source>
        <dbReference type="ARBA" id="ARBA00033024"/>
    </source>
</evidence>
<dbReference type="Proteomes" id="UP001642540">
    <property type="component" value="Unassembled WGS sequence"/>
</dbReference>
<keyword evidence="5" id="KW-0813">Transport</keyword>
<keyword evidence="16" id="KW-1185">Reference proteome</keyword>
<protein>
    <recommendedName>
        <fullName evidence="4">Multivesicular body subunit 12A</fullName>
    </recommendedName>
    <alternativeName>
        <fullName evidence="12">ESCRT-I complex subunit MVB12A</fullName>
    </alternativeName>
    <alternativeName>
        <fullName evidence="11">Protein FAM125A</fullName>
    </alternativeName>
</protein>
<feature type="domain" description="MABP" evidence="14">
    <location>
        <begin position="8"/>
        <end position="151"/>
    </location>
</feature>
<dbReference type="PROSITE" id="PS51498">
    <property type="entry name" value="MABP"/>
    <property type="match status" value="1"/>
</dbReference>
<keyword evidence="9" id="KW-0729">SH3-binding</keyword>
<evidence type="ECO:0000256" key="10">
    <source>
        <dbReference type="ARBA" id="ARBA00023136"/>
    </source>
</evidence>
<dbReference type="Pfam" id="PF10240">
    <property type="entry name" value="DUF2464"/>
    <property type="match status" value="1"/>
</dbReference>
<comment type="caution">
    <text evidence="15">The sequence shown here is derived from an EMBL/GenBank/DDBJ whole genome shotgun (WGS) entry which is preliminary data.</text>
</comment>
<keyword evidence="6" id="KW-0963">Cytoplasm</keyword>
<gene>
    <name evidence="15" type="ORF">ODALV1_LOCUS29854</name>
</gene>
<evidence type="ECO:0000256" key="7">
    <source>
        <dbReference type="ARBA" id="ARBA00022753"/>
    </source>
</evidence>
<evidence type="ECO:0000256" key="6">
    <source>
        <dbReference type="ARBA" id="ARBA00022490"/>
    </source>
</evidence>
<evidence type="ECO:0000313" key="15">
    <source>
        <dbReference type="EMBL" id="CAL8143737.1"/>
    </source>
</evidence>
<dbReference type="Gene3D" id="2.100.10.50">
    <property type="match status" value="1"/>
</dbReference>
<evidence type="ECO:0000256" key="8">
    <source>
        <dbReference type="ARBA" id="ARBA00022927"/>
    </source>
</evidence>
<dbReference type="PANTHER" id="PTHR31612:SF2">
    <property type="entry name" value="MULTIVESICULAR BODY SUBUNIT 12A"/>
    <property type="match status" value="1"/>
</dbReference>
<evidence type="ECO:0000259" key="14">
    <source>
        <dbReference type="PROSITE" id="PS51498"/>
    </source>
</evidence>
<dbReference type="PANTHER" id="PTHR31612">
    <property type="entry name" value="MULTIVESICULAR BODY SUBUNIT 12A"/>
    <property type="match status" value="1"/>
</dbReference>
<evidence type="ECO:0000256" key="4">
    <source>
        <dbReference type="ARBA" id="ARBA00017653"/>
    </source>
</evidence>
<evidence type="ECO:0000256" key="2">
    <source>
        <dbReference type="ARBA" id="ARBA00004633"/>
    </source>
</evidence>
<accession>A0ABP1S5T2</accession>
<keyword evidence="10" id="KW-0472">Membrane</keyword>
<evidence type="ECO:0000256" key="9">
    <source>
        <dbReference type="ARBA" id="ARBA00023036"/>
    </source>
</evidence>
<dbReference type="InterPro" id="IPR018798">
    <property type="entry name" value="MVB12A/B"/>
</dbReference>
<keyword evidence="7" id="KW-0967">Endosome</keyword>
<evidence type="ECO:0000256" key="1">
    <source>
        <dbReference type="ARBA" id="ARBA00004496"/>
    </source>
</evidence>
<keyword evidence="8" id="KW-0653">Protein transport</keyword>
<dbReference type="InterPro" id="IPR023341">
    <property type="entry name" value="MABP"/>
</dbReference>
<dbReference type="PROSITE" id="PS51497">
    <property type="entry name" value="UMA"/>
    <property type="match status" value="1"/>
</dbReference>
<organism evidence="15 16">
    <name type="scientific">Orchesella dallaii</name>
    <dbReference type="NCBI Taxonomy" id="48710"/>
    <lineage>
        <taxon>Eukaryota</taxon>
        <taxon>Metazoa</taxon>
        <taxon>Ecdysozoa</taxon>
        <taxon>Arthropoda</taxon>
        <taxon>Hexapoda</taxon>
        <taxon>Collembola</taxon>
        <taxon>Entomobryomorpha</taxon>
        <taxon>Entomobryoidea</taxon>
        <taxon>Orchesellidae</taxon>
        <taxon>Orchesellinae</taxon>
        <taxon>Orchesella</taxon>
    </lineage>
</organism>
<comment type="similarity">
    <text evidence="3">Belongs to the MVB12 family.</text>
</comment>
<reference evidence="15 16" key="1">
    <citation type="submission" date="2024-08" db="EMBL/GenBank/DDBJ databases">
        <authorList>
            <person name="Cucini C."/>
            <person name="Frati F."/>
        </authorList>
    </citation>
    <scope>NUCLEOTIDE SEQUENCE [LARGE SCALE GENOMIC DNA]</scope>
</reference>
<dbReference type="InterPro" id="IPR040335">
    <property type="entry name" value="MVB12A"/>
</dbReference>
<evidence type="ECO:0000256" key="11">
    <source>
        <dbReference type="ARBA" id="ARBA00033002"/>
    </source>
</evidence>
<feature type="domain" description="UMA" evidence="13">
    <location>
        <begin position="248"/>
        <end position="300"/>
    </location>
</feature>
<name>A0ABP1S5T2_9HEXA</name>
<evidence type="ECO:0000256" key="5">
    <source>
        <dbReference type="ARBA" id="ARBA00022448"/>
    </source>
</evidence>
<comment type="subcellular location">
    <subcellularLocation>
        <location evidence="1">Cytoplasm</location>
    </subcellularLocation>
    <subcellularLocation>
        <location evidence="2">Late endosome membrane</location>
        <topology evidence="2">Peripheral membrane protein</topology>
    </subcellularLocation>
</comment>
<proteinExistence type="inferred from homology"/>
<evidence type="ECO:0000256" key="3">
    <source>
        <dbReference type="ARBA" id="ARBA00010432"/>
    </source>
</evidence>